<dbReference type="SUPFAM" id="SSF48264">
    <property type="entry name" value="Cytochrome P450"/>
    <property type="match status" value="1"/>
</dbReference>
<evidence type="ECO:0000256" key="1">
    <source>
        <dbReference type="ARBA" id="ARBA00001971"/>
    </source>
</evidence>
<comment type="caution">
    <text evidence="16">The sequence shown here is derived from an EMBL/GenBank/DDBJ whole genome shotgun (WGS) entry which is preliminary data.</text>
</comment>
<accession>A0AA88QLJ6</accession>
<organism evidence="16 17">
    <name type="scientific">Cirrhinus molitorella</name>
    <name type="common">mud carp</name>
    <dbReference type="NCBI Taxonomy" id="172907"/>
    <lineage>
        <taxon>Eukaryota</taxon>
        <taxon>Metazoa</taxon>
        <taxon>Chordata</taxon>
        <taxon>Craniata</taxon>
        <taxon>Vertebrata</taxon>
        <taxon>Euteleostomi</taxon>
        <taxon>Actinopterygii</taxon>
        <taxon>Neopterygii</taxon>
        <taxon>Teleostei</taxon>
        <taxon>Ostariophysi</taxon>
        <taxon>Cypriniformes</taxon>
        <taxon>Cyprinidae</taxon>
        <taxon>Labeoninae</taxon>
        <taxon>Labeonini</taxon>
        <taxon>Cirrhinus</taxon>
    </lineage>
</organism>
<evidence type="ECO:0000313" key="17">
    <source>
        <dbReference type="Proteomes" id="UP001187343"/>
    </source>
</evidence>
<dbReference type="Pfam" id="PF00067">
    <property type="entry name" value="p450"/>
    <property type="match status" value="1"/>
</dbReference>
<dbReference type="GO" id="GO:0006805">
    <property type="term" value="P:xenobiotic metabolic process"/>
    <property type="evidence" value="ECO:0007669"/>
    <property type="project" value="TreeGrafter"/>
</dbReference>
<evidence type="ECO:0000256" key="11">
    <source>
        <dbReference type="ARBA" id="ARBA00023033"/>
    </source>
</evidence>
<keyword evidence="10 13" id="KW-0408">Iron</keyword>
<keyword evidence="17" id="KW-1185">Reference proteome</keyword>
<dbReference type="InterPro" id="IPR001128">
    <property type="entry name" value="Cyt_P450"/>
</dbReference>
<comment type="subcellular location">
    <subcellularLocation>
        <location evidence="3">Endoplasmic reticulum membrane</location>
    </subcellularLocation>
    <subcellularLocation>
        <location evidence="2">Microsome membrane</location>
    </subcellularLocation>
</comment>
<feature type="transmembrane region" description="Helical" evidence="15">
    <location>
        <begin position="7"/>
        <end position="31"/>
    </location>
</feature>
<evidence type="ECO:0000256" key="5">
    <source>
        <dbReference type="ARBA" id="ARBA00022617"/>
    </source>
</evidence>
<dbReference type="PROSITE" id="PS00086">
    <property type="entry name" value="CYTOCHROME_P450"/>
    <property type="match status" value="1"/>
</dbReference>
<keyword evidence="7" id="KW-0256">Endoplasmic reticulum</keyword>
<dbReference type="InterPro" id="IPR036396">
    <property type="entry name" value="Cyt_P450_sf"/>
</dbReference>
<evidence type="ECO:0000256" key="13">
    <source>
        <dbReference type="PIRSR" id="PIRSR602401-1"/>
    </source>
</evidence>
<evidence type="ECO:0000256" key="2">
    <source>
        <dbReference type="ARBA" id="ARBA00004524"/>
    </source>
</evidence>
<keyword evidence="11 14" id="KW-0503">Monooxygenase</keyword>
<dbReference type="AlphaFoldDB" id="A0AA88QLJ6"/>
<protein>
    <recommendedName>
        <fullName evidence="18">Cytochrome P450</fullName>
    </recommendedName>
</protein>
<comment type="cofactor">
    <cofactor evidence="1 13">
        <name>heme</name>
        <dbReference type="ChEBI" id="CHEBI:30413"/>
    </cofactor>
</comment>
<evidence type="ECO:0000256" key="12">
    <source>
        <dbReference type="ARBA" id="ARBA00023136"/>
    </source>
</evidence>
<dbReference type="GO" id="GO:0006082">
    <property type="term" value="P:organic acid metabolic process"/>
    <property type="evidence" value="ECO:0007669"/>
    <property type="project" value="TreeGrafter"/>
</dbReference>
<dbReference type="PRINTS" id="PR00385">
    <property type="entry name" value="P450"/>
</dbReference>
<evidence type="ECO:0000256" key="8">
    <source>
        <dbReference type="ARBA" id="ARBA00022848"/>
    </source>
</evidence>
<keyword evidence="15" id="KW-1133">Transmembrane helix</keyword>
<keyword evidence="8" id="KW-0492">Microsome</keyword>
<dbReference type="GO" id="GO:0046222">
    <property type="term" value="P:aflatoxin metabolic process"/>
    <property type="evidence" value="ECO:0007669"/>
    <property type="project" value="UniProtKB-ARBA"/>
</dbReference>
<evidence type="ECO:0000256" key="14">
    <source>
        <dbReference type="RuleBase" id="RU000461"/>
    </source>
</evidence>
<dbReference type="GO" id="GO:0005789">
    <property type="term" value="C:endoplasmic reticulum membrane"/>
    <property type="evidence" value="ECO:0007669"/>
    <property type="project" value="UniProtKB-SubCell"/>
</dbReference>
<evidence type="ECO:0000256" key="6">
    <source>
        <dbReference type="ARBA" id="ARBA00022723"/>
    </source>
</evidence>
<dbReference type="PANTHER" id="PTHR24300">
    <property type="entry name" value="CYTOCHROME P450 508A4-RELATED"/>
    <property type="match status" value="1"/>
</dbReference>
<dbReference type="InterPro" id="IPR050182">
    <property type="entry name" value="Cytochrome_P450_fam2"/>
</dbReference>
<dbReference type="GO" id="GO:0016712">
    <property type="term" value="F:oxidoreductase activity, acting on paired donors, with incorporation or reduction of molecular oxygen, reduced flavin or flavoprotein as one donor, and incorporation of one atom of oxygen"/>
    <property type="evidence" value="ECO:0007669"/>
    <property type="project" value="TreeGrafter"/>
</dbReference>
<comment type="similarity">
    <text evidence="4 14">Belongs to the cytochrome P450 family.</text>
</comment>
<keyword evidence="6 13" id="KW-0479">Metal-binding</keyword>
<keyword evidence="9 14" id="KW-0560">Oxidoreductase</keyword>
<name>A0AA88QLJ6_9TELE</name>
<dbReference type="Proteomes" id="UP001187343">
    <property type="component" value="Unassembled WGS sequence"/>
</dbReference>
<dbReference type="Gene3D" id="1.10.630.10">
    <property type="entry name" value="Cytochrome P450"/>
    <property type="match status" value="1"/>
</dbReference>
<proteinExistence type="inferred from homology"/>
<reference evidence="16" key="1">
    <citation type="submission" date="2023-08" db="EMBL/GenBank/DDBJ databases">
        <title>Chromosome-level Genome Assembly of mud carp (Cirrhinus molitorella).</title>
        <authorList>
            <person name="Liu H."/>
        </authorList>
    </citation>
    <scope>NUCLEOTIDE SEQUENCE</scope>
    <source>
        <strain evidence="16">Prfri</strain>
        <tissue evidence="16">Muscle</tissue>
    </source>
</reference>
<evidence type="ECO:0000256" key="9">
    <source>
        <dbReference type="ARBA" id="ARBA00023002"/>
    </source>
</evidence>
<dbReference type="PRINTS" id="PR00463">
    <property type="entry name" value="EP450I"/>
</dbReference>
<evidence type="ECO:0008006" key="18">
    <source>
        <dbReference type="Google" id="ProtNLM"/>
    </source>
</evidence>
<dbReference type="InterPro" id="IPR002401">
    <property type="entry name" value="Cyt_P450_E_grp-I"/>
</dbReference>
<sequence>MALVETLLINVFITGALLAVVLLILVVYLFAISSNSPEDPPGPKPLPLLGNLHLLDLRQPHVSLCKLSKQYGPVFTVHFGPKKAVVLAGYKTVKQALVTLSEEFGDRDITPIFHDFNKGYGIIFSNGENWREMRRFALSNLRDFGMGKRGSEEKIIKEIQYLKERLEKFEGKPFETTLPVAMAVSNIICAIVYGSRFEYSNPQLREMIQKGYKVMKMAGSVSVQLYNMYPWLRPFVINHKRIVNSLRANFGKREEHIKSLKKTLNHQDPRGFVDSFLIRQEKAEESGETKTLFHTNNLINSVVNLFSAGTDTMTTTITWALLLMAKYSETQAKVQEEINRVIGGRQPVAEDRKNLPYTDAVIHEAQRMANIFPTNLPHKTTCDIHFNGYFIKKGTTVVTLLTTVLRDENEWETPNSFNPGHFLNKHGQFVKKDAFMPFSAGRRSCLGESLARMELFLIITSLLQHFCFMPPPGVSEDDLDLTPAVGLSLTPTPHKLCAVKRLL</sequence>
<keyword evidence="5 13" id="KW-0349">Heme</keyword>
<evidence type="ECO:0000256" key="10">
    <source>
        <dbReference type="ARBA" id="ARBA00023004"/>
    </source>
</evidence>
<gene>
    <name evidence="16" type="ORF">Q8A67_001224</name>
</gene>
<evidence type="ECO:0000313" key="16">
    <source>
        <dbReference type="EMBL" id="KAK2916850.1"/>
    </source>
</evidence>
<dbReference type="GO" id="GO:0005506">
    <property type="term" value="F:iron ion binding"/>
    <property type="evidence" value="ECO:0007669"/>
    <property type="project" value="InterPro"/>
</dbReference>
<feature type="binding site" description="axial binding residue" evidence="13">
    <location>
        <position position="445"/>
    </location>
    <ligand>
        <name>heme</name>
        <dbReference type="ChEBI" id="CHEBI:30413"/>
    </ligand>
    <ligandPart>
        <name>Fe</name>
        <dbReference type="ChEBI" id="CHEBI:18248"/>
    </ligandPart>
</feature>
<dbReference type="PANTHER" id="PTHR24300:SF319">
    <property type="entry name" value="CYTOCHROME P450, FAMILY 2, SUBFAMILY AC, POLYPEPTIDE 1"/>
    <property type="match status" value="1"/>
</dbReference>
<evidence type="ECO:0000256" key="15">
    <source>
        <dbReference type="SAM" id="Phobius"/>
    </source>
</evidence>
<dbReference type="GO" id="GO:0020037">
    <property type="term" value="F:heme binding"/>
    <property type="evidence" value="ECO:0007669"/>
    <property type="project" value="InterPro"/>
</dbReference>
<keyword evidence="12 15" id="KW-0472">Membrane</keyword>
<keyword evidence="15" id="KW-0812">Transmembrane</keyword>
<evidence type="ECO:0000256" key="3">
    <source>
        <dbReference type="ARBA" id="ARBA00004586"/>
    </source>
</evidence>
<dbReference type="InterPro" id="IPR017972">
    <property type="entry name" value="Cyt_P450_CS"/>
</dbReference>
<evidence type="ECO:0000256" key="7">
    <source>
        <dbReference type="ARBA" id="ARBA00022824"/>
    </source>
</evidence>
<evidence type="ECO:0000256" key="4">
    <source>
        <dbReference type="ARBA" id="ARBA00010617"/>
    </source>
</evidence>
<dbReference type="EMBL" id="JAUYZG010000001">
    <property type="protein sequence ID" value="KAK2916850.1"/>
    <property type="molecule type" value="Genomic_DNA"/>
</dbReference>
<dbReference type="FunFam" id="1.10.630.10:FF:000010">
    <property type="entry name" value="cytochrome P450 2W1 isoform X2"/>
    <property type="match status" value="1"/>
</dbReference>